<accession>A0A7W8XU68</accession>
<sequence length="54" mass="5915">MLDQIRPRGLANALTVAANDLITSGTYGKILDHWHLSEEALPKSETNPPGLPKY</sequence>
<evidence type="ECO:0000313" key="2">
    <source>
        <dbReference type="Proteomes" id="UP000549882"/>
    </source>
</evidence>
<keyword evidence="2" id="KW-1185">Reference proteome</keyword>
<gene>
    <name evidence="1" type="ORF">GGD50_004315</name>
</gene>
<comment type="caution">
    <text evidence="1">The sequence shown here is derived from an EMBL/GenBank/DDBJ whole genome shotgun (WGS) entry which is preliminary data.</text>
</comment>
<organism evidence="1 2">
    <name type="scientific">Rhizobium paranaense</name>
    <dbReference type="NCBI Taxonomy" id="1650438"/>
    <lineage>
        <taxon>Bacteria</taxon>
        <taxon>Pseudomonadati</taxon>
        <taxon>Pseudomonadota</taxon>
        <taxon>Alphaproteobacteria</taxon>
        <taxon>Hyphomicrobiales</taxon>
        <taxon>Rhizobiaceae</taxon>
        <taxon>Rhizobium/Agrobacterium group</taxon>
        <taxon>Rhizobium</taxon>
    </lineage>
</organism>
<reference evidence="1 2" key="1">
    <citation type="submission" date="2020-08" db="EMBL/GenBank/DDBJ databases">
        <title>Genomic Encyclopedia of Type Strains, Phase IV (KMG-V): Genome sequencing to study the core and pangenomes of soil and plant-associated prokaryotes.</title>
        <authorList>
            <person name="Whitman W."/>
        </authorList>
    </citation>
    <scope>NUCLEOTIDE SEQUENCE [LARGE SCALE GENOMIC DNA]</scope>
    <source>
        <strain evidence="1 2">SEMIA 4064</strain>
    </source>
</reference>
<name>A0A7W8XU68_9HYPH</name>
<dbReference type="Proteomes" id="UP000549882">
    <property type="component" value="Unassembled WGS sequence"/>
</dbReference>
<dbReference type="AlphaFoldDB" id="A0A7W8XU68"/>
<evidence type="ECO:0000313" key="1">
    <source>
        <dbReference type="EMBL" id="MBB5575680.1"/>
    </source>
</evidence>
<proteinExistence type="predicted"/>
<protein>
    <submittedName>
        <fullName evidence="1">ABC-type amino acid transport substrate-binding protein</fullName>
    </submittedName>
</protein>
<dbReference type="EMBL" id="JACHBI010000009">
    <property type="protein sequence ID" value="MBB5575680.1"/>
    <property type="molecule type" value="Genomic_DNA"/>
</dbReference>